<evidence type="ECO:0000313" key="7">
    <source>
        <dbReference type="EMBL" id="KAF3595032.1"/>
    </source>
</evidence>
<dbReference type="Pfam" id="PF03248">
    <property type="entry name" value="Rer1"/>
    <property type="match status" value="1"/>
</dbReference>
<accession>A0ABQ7EDB4</accession>
<keyword evidence="8" id="KW-1185">Reference proteome</keyword>
<dbReference type="InterPro" id="IPR004932">
    <property type="entry name" value="Rer1"/>
</dbReference>
<evidence type="ECO:0000256" key="4">
    <source>
        <dbReference type="ARBA" id="ARBA00022989"/>
    </source>
</evidence>
<comment type="caution">
    <text evidence="7">The sequence shown here is derived from an EMBL/GenBank/DDBJ whole genome shotgun (WGS) entry which is preliminary data.</text>
</comment>
<gene>
    <name evidence="7" type="ORF">DY000_02020735</name>
</gene>
<name>A0ABQ7EDB4_BRACR</name>
<evidence type="ECO:0000256" key="2">
    <source>
        <dbReference type="ARBA" id="ARBA00006070"/>
    </source>
</evidence>
<evidence type="ECO:0000256" key="5">
    <source>
        <dbReference type="ARBA" id="ARBA00023136"/>
    </source>
</evidence>
<evidence type="ECO:0000256" key="6">
    <source>
        <dbReference type="SAM" id="Phobius"/>
    </source>
</evidence>
<feature type="transmembrane region" description="Helical" evidence="6">
    <location>
        <begin position="508"/>
        <end position="529"/>
    </location>
</feature>
<evidence type="ECO:0000256" key="1">
    <source>
        <dbReference type="ARBA" id="ARBA00004141"/>
    </source>
</evidence>
<feature type="transmembrane region" description="Helical" evidence="6">
    <location>
        <begin position="592"/>
        <end position="608"/>
    </location>
</feature>
<comment type="similarity">
    <text evidence="2">Belongs to the RER1 family.</text>
</comment>
<comment type="subcellular location">
    <subcellularLocation>
        <location evidence="1">Membrane</location>
        <topology evidence="1">Multi-pass membrane protein</topology>
    </subcellularLocation>
</comment>
<organism evidence="7 8">
    <name type="scientific">Brassica cretica</name>
    <name type="common">Mustard</name>
    <dbReference type="NCBI Taxonomy" id="69181"/>
    <lineage>
        <taxon>Eukaryota</taxon>
        <taxon>Viridiplantae</taxon>
        <taxon>Streptophyta</taxon>
        <taxon>Embryophyta</taxon>
        <taxon>Tracheophyta</taxon>
        <taxon>Spermatophyta</taxon>
        <taxon>Magnoliopsida</taxon>
        <taxon>eudicotyledons</taxon>
        <taxon>Gunneridae</taxon>
        <taxon>Pentapetalae</taxon>
        <taxon>rosids</taxon>
        <taxon>malvids</taxon>
        <taxon>Brassicales</taxon>
        <taxon>Brassicaceae</taxon>
        <taxon>Brassiceae</taxon>
        <taxon>Brassica</taxon>
    </lineage>
</organism>
<keyword evidence="3 6" id="KW-0812">Transmembrane</keyword>
<reference evidence="7 8" key="1">
    <citation type="journal article" date="2020" name="BMC Genomics">
        <title>Intraspecific diversification of the crop wild relative Brassica cretica Lam. using demographic model selection.</title>
        <authorList>
            <person name="Kioukis A."/>
            <person name="Michalopoulou V.A."/>
            <person name="Briers L."/>
            <person name="Pirintsos S."/>
            <person name="Studholme D.J."/>
            <person name="Pavlidis P."/>
            <person name="Sarris P.F."/>
        </authorList>
    </citation>
    <scope>NUCLEOTIDE SEQUENCE [LARGE SCALE GENOMIC DNA]</scope>
    <source>
        <strain evidence="8">cv. PFS-1207/04</strain>
    </source>
</reference>
<protein>
    <recommendedName>
        <fullName evidence="9">Protein RER1</fullName>
    </recommendedName>
</protein>
<keyword evidence="5 6" id="KW-0472">Membrane</keyword>
<proteinExistence type="inferred from homology"/>
<dbReference type="Proteomes" id="UP000266723">
    <property type="component" value="Unassembled WGS sequence"/>
</dbReference>
<evidence type="ECO:0000256" key="3">
    <source>
        <dbReference type="ARBA" id="ARBA00022692"/>
    </source>
</evidence>
<feature type="transmembrane region" description="Helical" evidence="6">
    <location>
        <begin position="568"/>
        <end position="586"/>
    </location>
</feature>
<dbReference type="PANTHER" id="PTHR10743">
    <property type="entry name" value="PROTEIN RER1"/>
    <property type="match status" value="1"/>
</dbReference>
<evidence type="ECO:0008006" key="9">
    <source>
        <dbReference type="Google" id="ProtNLM"/>
    </source>
</evidence>
<evidence type="ECO:0000313" key="8">
    <source>
        <dbReference type="Proteomes" id="UP000266723"/>
    </source>
</evidence>
<dbReference type="EMBL" id="QGKV02000299">
    <property type="protein sequence ID" value="KAF3595032.1"/>
    <property type="molecule type" value="Genomic_DNA"/>
</dbReference>
<sequence length="709" mass="82127">MVGGHTLMADRMWEPCGFEIYDWKYKTQMERFINQGPNVEEILKVKVLQVSDIYGSYGCKETSVTTSLLNGVFSHETYPLADKLYLHVSELEVWHEKIKISNDANICKSLREQVLLRMMSTEKHRKYLRAWKFKFRSKNLIGVCTSRSRYFDPGITKLFRVILVYSAVSTMRFEAAAEICLWAHHSSIRLIRRNEPEIKRLHEMSSSMSLKTSSEMSFILHEIGSETVEGIIGHNRGSFALELQRNENTPHVWHRWKNRVGKWQAVYVCIMWVLASSQSSNERGLLGLFLMTINEDLYGTKFYSRRLRLHQNYILDYITGRSLMHLWIHIELKKSTGTTMIFYKILHDFCHCRRLLEIPIVGDSGSSHNIDPVDGKSTIAGHIIYLSEGLNTWCTSKQETVELSSCEAALITWKEAAKLAIWHGELHRRILGREQRADILSSDLAMEDEAGNEGDGYTMSDSPLARWRIEFSKSFQNYLDRSAPHLVRRWLVTLIAAVIYIYRVYYAYGFFVVSYGLATYILNLLIGFLSPKVDPELEALDPASASSESSKDSDEFKPFVRRLPEFKFWYAATKAFVVAFVMTFFSFLDVPVFWPILLCYWLFLYFLTMKRQIVHMIKYRYVPFDFRKKVTKQLMGSCFRYDGNDKPSSSNSPQGDENTAQTPWLGAFGVIRQITDPNHLTEAVEVDNMPSYSNTIYSRACFDFLSPDL</sequence>
<dbReference type="PANTHER" id="PTHR10743:SF0">
    <property type="entry name" value="PROTEIN RER1"/>
    <property type="match status" value="1"/>
</dbReference>
<keyword evidence="4 6" id="KW-1133">Transmembrane helix</keyword>